<gene>
    <name evidence="6" type="ORF">MIMGU_mgv1a024845mg</name>
</gene>
<dbReference type="GO" id="GO:0003714">
    <property type="term" value="F:transcription corepressor activity"/>
    <property type="evidence" value="ECO:0007669"/>
    <property type="project" value="InterPro"/>
</dbReference>
<dbReference type="eggNOG" id="KOG0273">
    <property type="taxonomic scope" value="Eukaryota"/>
</dbReference>
<evidence type="ECO:0000256" key="3">
    <source>
        <dbReference type="ARBA" id="ARBA00022737"/>
    </source>
</evidence>
<evidence type="ECO:0000256" key="4">
    <source>
        <dbReference type="ARBA" id="ARBA00023242"/>
    </source>
</evidence>
<feature type="non-terminal residue" evidence="6">
    <location>
        <position position="142"/>
    </location>
</feature>
<keyword evidence="2" id="KW-0853">WD repeat</keyword>
<comment type="subcellular location">
    <subcellularLocation>
        <location evidence="1">Nucleus</location>
    </subcellularLocation>
</comment>
<dbReference type="Pfam" id="PF08513">
    <property type="entry name" value="LisH"/>
    <property type="match status" value="1"/>
</dbReference>
<dbReference type="PROSITE" id="PS50896">
    <property type="entry name" value="LISH"/>
    <property type="match status" value="1"/>
</dbReference>
<sequence>MESFFTAVELNHIVLRYLLESGFVHAAFNLSYEARINKSLIDGISMIPLGTLFTLMRRGLLSIEMEANLTDDDSDVDENYVLLKPMDLITKKLDELKAIVKNERRSNQVAGERQVNREAERVRPTGIDTATSDRPKWNWGKK</sequence>
<accession>A0A022RWP2</accession>
<feature type="compositionally biased region" description="Basic and acidic residues" evidence="5">
    <location>
        <begin position="114"/>
        <end position="123"/>
    </location>
</feature>
<dbReference type="GO" id="GO:0005634">
    <property type="term" value="C:nucleus"/>
    <property type="evidence" value="ECO:0007669"/>
    <property type="project" value="UniProtKB-SubCell"/>
</dbReference>
<dbReference type="Gene3D" id="1.20.960.30">
    <property type="match status" value="1"/>
</dbReference>
<keyword evidence="4" id="KW-0539">Nucleus</keyword>
<evidence type="ECO:0000256" key="1">
    <source>
        <dbReference type="ARBA" id="ARBA00004123"/>
    </source>
</evidence>
<proteinExistence type="predicted"/>
<evidence type="ECO:0000256" key="5">
    <source>
        <dbReference type="SAM" id="MobiDB-lite"/>
    </source>
</evidence>
<dbReference type="EMBL" id="KI630214">
    <property type="protein sequence ID" value="EYU44454.1"/>
    <property type="molecule type" value="Genomic_DNA"/>
</dbReference>
<evidence type="ECO:0000256" key="2">
    <source>
        <dbReference type="ARBA" id="ARBA00022574"/>
    </source>
</evidence>
<dbReference type="STRING" id="4155.A0A022RWP2"/>
<dbReference type="PANTHER" id="PTHR22846">
    <property type="entry name" value="WD40 REPEAT PROTEIN"/>
    <property type="match status" value="1"/>
</dbReference>
<dbReference type="AlphaFoldDB" id="A0A022RWP2"/>
<reference evidence="6 7" key="1">
    <citation type="journal article" date="2013" name="Proc. Natl. Acad. Sci. U.S.A.">
        <title>Fine-scale variation in meiotic recombination in Mimulus inferred from population shotgun sequencing.</title>
        <authorList>
            <person name="Hellsten U."/>
            <person name="Wright K.M."/>
            <person name="Jenkins J."/>
            <person name="Shu S."/>
            <person name="Yuan Y."/>
            <person name="Wessler S.R."/>
            <person name="Schmutz J."/>
            <person name="Willis J.H."/>
            <person name="Rokhsar D.S."/>
        </authorList>
    </citation>
    <scope>NUCLEOTIDE SEQUENCE [LARGE SCALE GENOMIC DNA]</scope>
    <source>
        <strain evidence="7">cv. DUN x IM62</strain>
    </source>
</reference>
<feature type="region of interest" description="Disordered" evidence="5">
    <location>
        <begin position="105"/>
        <end position="142"/>
    </location>
</feature>
<name>A0A022RWP2_ERYGU</name>
<evidence type="ECO:0000313" key="7">
    <source>
        <dbReference type="Proteomes" id="UP000030748"/>
    </source>
</evidence>
<dbReference type="Proteomes" id="UP000030748">
    <property type="component" value="Unassembled WGS sequence"/>
</dbReference>
<keyword evidence="3" id="KW-0677">Repeat</keyword>
<dbReference type="InterPro" id="IPR045183">
    <property type="entry name" value="Ebi-like"/>
</dbReference>
<dbReference type="InterPro" id="IPR006594">
    <property type="entry name" value="LisH"/>
</dbReference>
<protein>
    <submittedName>
        <fullName evidence="6">Uncharacterized protein</fullName>
    </submittedName>
</protein>
<evidence type="ECO:0000313" key="6">
    <source>
        <dbReference type="EMBL" id="EYU44454.1"/>
    </source>
</evidence>
<organism evidence="6 7">
    <name type="scientific">Erythranthe guttata</name>
    <name type="common">Yellow monkey flower</name>
    <name type="synonym">Mimulus guttatus</name>
    <dbReference type="NCBI Taxonomy" id="4155"/>
    <lineage>
        <taxon>Eukaryota</taxon>
        <taxon>Viridiplantae</taxon>
        <taxon>Streptophyta</taxon>
        <taxon>Embryophyta</taxon>
        <taxon>Tracheophyta</taxon>
        <taxon>Spermatophyta</taxon>
        <taxon>Magnoliopsida</taxon>
        <taxon>eudicotyledons</taxon>
        <taxon>Gunneridae</taxon>
        <taxon>Pentapetalae</taxon>
        <taxon>asterids</taxon>
        <taxon>lamiids</taxon>
        <taxon>Lamiales</taxon>
        <taxon>Phrymaceae</taxon>
        <taxon>Erythranthe</taxon>
    </lineage>
</organism>
<dbReference type="PANTHER" id="PTHR22846:SF2">
    <property type="entry name" value="F-BOX-LIKE_WD REPEAT-CONTAINING PROTEIN EBI"/>
    <property type="match status" value="1"/>
</dbReference>
<keyword evidence="7" id="KW-1185">Reference proteome</keyword>